<evidence type="ECO:0000256" key="5">
    <source>
        <dbReference type="SAM" id="Phobius"/>
    </source>
</evidence>
<evidence type="ECO:0000256" key="2">
    <source>
        <dbReference type="ARBA" id="ARBA00022692"/>
    </source>
</evidence>
<organism evidence="6 7">
    <name type="scientific">Paenibacillus agaridevorans</name>
    <dbReference type="NCBI Taxonomy" id="171404"/>
    <lineage>
        <taxon>Bacteria</taxon>
        <taxon>Bacillati</taxon>
        <taxon>Bacillota</taxon>
        <taxon>Bacilli</taxon>
        <taxon>Bacillales</taxon>
        <taxon>Paenibacillaceae</taxon>
        <taxon>Paenibacillus</taxon>
    </lineage>
</organism>
<dbReference type="AlphaFoldDB" id="A0A2R5EQI0"/>
<dbReference type="GO" id="GO:0016020">
    <property type="term" value="C:membrane"/>
    <property type="evidence" value="ECO:0007669"/>
    <property type="project" value="UniProtKB-SubCell"/>
</dbReference>
<evidence type="ECO:0000313" key="6">
    <source>
        <dbReference type="EMBL" id="GBG08827.1"/>
    </source>
</evidence>
<feature type="transmembrane region" description="Helical" evidence="5">
    <location>
        <begin position="9"/>
        <end position="27"/>
    </location>
</feature>
<dbReference type="InterPro" id="IPR032808">
    <property type="entry name" value="DoxX"/>
</dbReference>
<gene>
    <name evidence="6" type="ORF">PAT3040_03429</name>
</gene>
<sequence>MMKWLRENVYAAGIVTIVRLIVGWAWLDAGFHKLKGGFDATGYLKNAVANPVMDKATNELVYPTFTKFIEHFALPNVKLINILIPVGEFLVGVGLIVGGLTAAAAFFGLAMNFMFLFAGTVSTNPWLVLLGVIVLLAGTNAGRFGLDHYLLPIIRKGWLRVKGRGGAAGTGTGAGAGGKLNGNTL</sequence>
<keyword evidence="2 5" id="KW-0812">Transmembrane</keyword>
<protein>
    <submittedName>
        <fullName evidence="6">Crp/Fnr family transcriptional regulator</fullName>
    </submittedName>
</protein>
<dbReference type="PANTHER" id="PTHR39157">
    <property type="entry name" value="INTEGRAL MEMBRANE PROTEIN-RELATED"/>
    <property type="match status" value="1"/>
</dbReference>
<comment type="caution">
    <text evidence="6">The sequence shown here is derived from an EMBL/GenBank/DDBJ whole genome shotgun (WGS) entry which is preliminary data.</text>
</comment>
<comment type="subcellular location">
    <subcellularLocation>
        <location evidence="1">Membrane</location>
        <topology evidence="1">Multi-pass membrane protein</topology>
    </subcellularLocation>
</comment>
<feature type="transmembrane region" description="Helical" evidence="5">
    <location>
        <begin position="89"/>
        <end position="114"/>
    </location>
</feature>
<proteinExistence type="predicted"/>
<dbReference type="PANTHER" id="PTHR39157:SF1">
    <property type="entry name" value="DOXX FAMILY PROTEIN"/>
    <property type="match status" value="1"/>
</dbReference>
<dbReference type="EMBL" id="BDQX01000171">
    <property type="protein sequence ID" value="GBG08827.1"/>
    <property type="molecule type" value="Genomic_DNA"/>
</dbReference>
<keyword evidence="4 5" id="KW-0472">Membrane</keyword>
<keyword evidence="3 5" id="KW-1133">Transmembrane helix</keyword>
<evidence type="ECO:0000256" key="1">
    <source>
        <dbReference type="ARBA" id="ARBA00004141"/>
    </source>
</evidence>
<evidence type="ECO:0000256" key="3">
    <source>
        <dbReference type="ARBA" id="ARBA00022989"/>
    </source>
</evidence>
<dbReference type="Proteomes" id="UP000245202">
    <property type="component" value="Unassembled WGS sequence"/>
</dbReference>
<evidence type="ECO:0000256" key="4">
    <source>
        <dbReference type="ARBA" id="ARBA00023136"/>
    </source>
</evidence>
<feature type="transmembrane region" description="Helical" evidence="5">
    <location>
        <begin position="126"/>
        <end position="146"/>
    </location>
</feature>
<dbReference type="Pfam" id="PF07681">
    <property type="entry name" value="DoxX"/>
    <property type="match status" value="1"/>
</dbReference>
<accession>A0A2R5EQI0</accession>
<name>A0A2R5EQI0_9BACL</name>
<dbReference type="RefSeq" id="WP_373271247.1">
    <property type="nucleotide sequence ID" value="NZ_BDQX01000171.1"/>
</dbReference>
<evidence type="ECO:0000313" key="7">
    <source>
        <dbReference type="Proteomes" id="UP000245202"/>
    </source>
</evidence>
<keyword evidence="7" id="KW-1185">Reference proteome</keyword>
<reference evidence="6 7" key="1">
    <citation type="submission" date="2017-08" db="EMBL/GenBank/DDBJ databases">
        <title>Substantial Increase in Enzyme Production by Combined Drug-Resistance Mutations in Paenibacillus agaridevorans.</title>
        <authorList>
            <person name="Tanaka Y."/>
            <person name="Funane K."/>
            <person name="Hosaka T."/>
            <person name="Shiwa Y."/>
            <person name="Fujita N."/>
            <person name="Miyazaki T."/>
            <person name="Yoshikawa H."/>
            <person name="Murakami K."/>
            <person name="Kasahara K."/>
            <person name="Inaoka T."/>
            <person name="Hiraga Y."/>
            <person name="Ochi K."/>
        </authorList>
    </citation>
    <scope>NUCLEOTIDE SEQUENCE [LARGE SCALE GENOMIC DNA]</scope>
    <source>
        <strain evidence="6 7">T-3040</strain>
    </source>
</reference>